<evidence type="ECO:0000256" key="3">
    <source>
        <dbReference type="ARBA" id="ARBA00023133"/>
    </source>
</evidence>
<dbReference type="NCBIfam" id="TIGR00109">
    <property type="entry name" value="hemH"/>
    <property type="match status" value="1"/>
</dbReference>
<keyword evidence="3 7" id="KW-0350">Heme biosynthesis</keyword>
<keyword evidence="7 8" id="KW-0963">Cytoplasm</keyword>
<evidence type="ECO:0000256" key="2">
    <source>
        <dbReference type="ARBA" id="ARBA00023004"/>
    </source>
</evidence>
<dbReference type="Gene3D" id="3.40.50.1400">
    <property type="match status" value="2"/>
</dbReference>
<dbReference type="Proteomes" id="UP001501556">
    <property type="component" value="Unassembled WGS sequence"/>
</dbReference>
<comment type="function">
    <text evidence="7 8">Catalyzes the ferrous insertion into protoporphyrin IX.</text>
</comment>
<dbReference type="InterPro" id="IPR001015">
    <property type="entry name" value="Ferrochelatase"/>
</dbReference>
<organism evidence="9 10">
    <name type="scientific">Hymenobacter antarcticus</name>
    <dbReference type="NCBI Taxonomy" id="486270"/>
    <lineage>
        <taxon>Bacteria</taxon>
        <taxon>Pseudomonadati</taxon>
        <taxon>Bacteroidota</taxon>
        <taxon>Cytophagia</taxon>
        <taxon>Cytophagales</taxon>
        <taxon>Hymenobacteraceae</taxon>
        <taxon>Hymenobacter</taxon>
    </lineage>
</organism>
<keyword evidence="10" id="KW-1185">Reference proteome</keyword>
<dbReference type="PROSITE" id="PS00534">
    <property type="entry name" value="FERROCHELATASE"/>
    <property type="match status" value="1"/>
</dbReference>
<name>A0ABP7QN72_9BACT</name>
<evidence type="ECO:0000313" key="10">
    <source>
        <dbReference type="Proteomes" id="UP001501556"/>
    </source>
</evidence>
<gene>
    <name evidence="7 9" type="primary">hemH</name>
    <name evidence="9" type="ORF">GCM10022407_32910</name>
</gene>
<dbReference type="InterPro" id="IPR033659">
    <property type="entry name" value="Ferrochelatase_N"/>
</dbReference>
<dbReference type="PANTHER" id="PTHR11108">
    <property type="entry name" value="FERROCHELATASE"/>
    <property type="match status" value="1"/>
</dbReference>
<dbReference type="HAMAP" id="MF_00323">
    <property type="entry name" value="Ferrochelatase"/>
    <property type="match status" value="1"/>
</dbReference>
<evidence type="ECO:0000256" key="7">
    <source>
        <dbReference type="HAMAP-Rule" id="MF_00323"/>
    </source>
</evidence>
<dbReference type="Pfam" id="PF00762">
    <property type="entry name" value="Ferrochelatase"/>
    <property type="match status" value="1"/>
</dbReference>
<keyword evidence="7" id="KW-0479">Metal-binding</keyword>
<dbReference type="EMBL" id="BAABDI010000027">
    <property type="protein sequence ID" value="GAA3985408.1"/>
    <property type="molecule type" value="Genomic_DNA"/>
</dbReference>
<dbReference type="SUPFAM" id="SSF53800">
    <property type="entry name" value="Chelatase"/>
    <property type="match status" value="1"/>
</dbReference>
<evidence type="ECO:0000256" key="4">
    <source>
        <dbReference type="ARBA" id="ARBA00023239"/>
    </source>
</evidence>
<evidence type="ECO:0000256" key="8">
    <source>
        <dbReference type="RuleBase" id="RU000607"/>
    </source>
</evidence>
<reference evidence="10" key="1">
    <citation type="journal article" date="2019" name="Int. J. Syst. Evol. Microbiol.">
        <title>The Global Catalogue of Microorganisms (GCM) 10K type strain sequencing project: providing services to taxonomists for standard genome sequencing and annotation.</title>
        <authorList>
            <consortium name="The Broad Institute Genomics Platform"/>
            <consortium name="The Broad Institute Genome Sequencing Center for Infectious Disease"/>
            <person name="Wu L."/>
            <person name="Ma J."/>
        </authorList>
    </citation>
    <scope>NUCLEOTIDE SEQUENCE [LARGE SCALE GENOMIC DNA]</scope>
    <source>
        <strain evidence="10">JCM 17217</strain>
    </source>
</reference>
<accession>A0ABP7QN72</accession>
<dbReference type="PANTHER" id="PTHR11108:SF1">
    <property type="entry name" value="FERROCHELATASE, MITOCHONDRIAL"/>
    <property type="match status" value="1"/>
</dbReference>
<proteinExistence type="inferred from homology"/>
<feature type="binding site" evidence="7">
    <location>
        <position position="320"/>
    </location>
    <ligand>
        <name>Fe(2+)</name>
        <dbReference type="ChEBI" id="CHEBI:29033"/>
    </ligand>
</feature>
<comment type="subcellular location">
    <subcellularLocation>
        <location evidence="7 8">Cytoplasm</location>
    </subcellularLocation>
</comment>
<evidence type="ECO:0000256" key="5">
    <source>
        <dbReference type="ARBA" id="ARBA00023244"/>
    </source>
</evidence>
<feature type="binding site" evidence="7">
    <location>
        <position position="216"/>
    </location>
    <ligand>
        <name>Fe(2+)</name>
        <dbReference type="ChEBI" id="CHEBI:29033"/>
    </ligand>
</feature>
<keyword evidence="5 7" id="KW-0627">Porphyrin biosynthesis</keyword>
<comment type="caution">
    <text evidence="9">The sequence shown here is derived from an EMBL/GenBank/DDBJ whole genome shotgun (WGS) entry which is preliminary data.</text>
</comment>
<dbReference type="EC" id="4.98.1.1" evidence="7 8"/>
<evidence type="ECO:0000256" key="6">
    <source>
        <dbReference type="ARBA" id="ARBA00024536"/>
    </source>
</evidence>
<dbReference type="CDD" id="cd00419">
    <property type="entry name" value="Ferrochelatase_C"/>
    <property type="match status" value="1"/>
</dbReference>
<comment type="similarity">
    <text evidence="1 7 8">Belongs to the ferrochelatase family.</text>
</comment>
<dbReference type="RefSeq" id="WP_345126062.1">
    <property type="nucleotide sequence ID" value="NZ_BAABDI010000027.1"/>
</dbReference>
<evidence type="ECO:0000313" key="9">
    <source>
        <dbReference type="EMBL" id="GAA3985408.1"/>
    </source>
</evidence>
<protein>
    <recommendedName>
        <fullName evidence="7 8">Ferrochelatase</fullName>
        <ecNumber evidence="7 8">4.98.1.1</ecNumber>
    </recommendedName>
    <alternativeName>
        <fullName evidence="7">Heme synthase</fullName>
    </alternativeName>
    <alternativeName>
        <fullName evidence="7">Protoheme ferro-lyase</fullName>
    </alternativeName>
</protein>
<evidence type="ECO:0000256" key="1">
    <source>
        <dbReference type="ARBA" id="ARBA00007718"/>
    </source>
</evidence>
<keyword evidence="2 7" id="KW-0408">Iron</keyword>
<dbReference type="InterPro" id="IPR033644">
    <property type="entry name" value="Ferrochelatase_C"/>
</dbReference>
<sequence>MNTLTPASDTAAAPTPAAAAATITARRIGVLLVNLGTPDSPNTPDVRRYLNEFLTDGRVVDMPAAIRYPLFQGLVVPLRAPKSAKIYKELWTERGSPLLFHGLDLQKKVQAELGEGYVVAFGMRYQNPGVEKALEELRTANVERIIVLPLFPQYASASTGSVQEKVMEIVKEWWIVPSISFISQFGTEPGFIATIAARGRAEMEKQHYDHIVFSYHGIPERHVKKGDPTNYCRFGSCCDTLTDQNQYCYRAQCFATSRLVAAELGLAPEQYTVAFQSRLQSRLRDPWLQPYTDEALKEMPAKGIKHVLAFSPAFVADCLETTIEVGEEFKELFEESGGEHWQLVPSLNSEPQWVEAVATMVRRS</sequence>
<comment type="catalytic activity">
    <reaction evidence="6">
        <text>Fe-coproporphyrin III + 2 H(+) = coproporphyrin III + Fe(2+)</text>
        <dbReference type="Rhea" id="RHEA:49572"/>
        <dbReference type="ChEBI" id="CHEBI:15378"/>
        <dbReference type="ChEBI" id="CHEBI:29033"/>
        <dbReference type="ChEBI" id="CHEBI:68438"/>
        <dbReference type="ChEBI" id="CHEBI:131725"/>
        <dbReference type="EC" id="4.99.1.9"/>
    </reaction>
    <physiologicalReaction direction="right-to-left" evidence="6">
        <dbReference type="Rhea" id="RHEA:49574"/>
    </physiologicalReaction>
</comment>
<keyword evidence="4 7" id="KW-0456">Lyase</keyword>
<dbReference type="CDD" id="cd03411">
    <property type="entry name" value="Ferrochelatase_N"/>
    <property type="match status" value="1"/>
</dbReference>
<dbReference type="InterPro" id="IPR019772">
    <property type="entry name" value="Ferrochelatase_AS"/>
</dbReference>
<comment type="pathway">
    <text evidence="7 8">Porphyrin-containing compound metabolism; protoheme biosynthesis; protoheme from protoporphyrin-IX: step 1/1.</text>
</comment>
<comment type="catalytic activity">
    <reaction evidence="7 8">
        <text>heme b + 2 H(+) = protoporphyrin IX + Fe(2+)</text>
        <dbReference type="Rhea" id="RHEA:22584"/>
        <dbReference type="ChEBI" id="CHEBI:15378"/>
        <dbReference type="ChEBI" id="CHEBI:29033"/>
        <dbReference type="ChEBI" id="CHEBI:57306"/>
        <dbReference type="ChEBI" id="CHEBI:60344"/>
        <dbReference type="EC" id="4.98.1.1"/>
    </reaction>
</comment>